<evidence type="ECO:0000313" key="1">
    <source>
        <dbReference type="EMBL" id="KKL20931.1"/>
    </source>
</evidence>
<proteinExistence type="predicted"/>
<organism evidence="1">
    <name type="scientific">marine sediment metagenome</name>
    <dbReference type="NCBI Taxonomy" id="412755"/>
    <lineage>
        <taxon>unclassified sequences</taxon>
        <taxon>metagenomes</taxon>
        <taxon>ecological metagenomes</taxon>
    </lineage>
</organism>
<gene>
    <name evidence="1" type="ORF">LCGC14_2450520</name>
</gene>
<protein>
    <submittedName>
        <fullName evidence="1">Uncharacterized protein</fullName>
    </submittedName>
</protein>
<accession>A0A0F9DTD0</accession>
<sequence length="186" mass="20101">MTGIRIRGRLLITELREDRLLSFSELRKAIRDGAAVVVHRSNMIVNVGLEALAALLGAGYGTPTVGGTPFDPVTVRNVAVGYMRITDQVTPTLPAEGDTALEGTIRWTGHVQIGVGDSTLQVTYPSVGEVNFRTLIPAGDLIGYTLTEEGLFALDGLKLIARTTFSYEKTDAYGLQLDHTITIERV</sequence>
<reference evidence="1" key="1">
    <citation type="journal article" date="2015" name="Nature">
        <title>Complex archaea that bridge the gap between prokaryotes and eukaryotes.</title>
        <authorList>
            <person name="Spang A."/>
            <person name="Saw J.H."/>
            <person name="Jorgensen S.L."/>
            <person name="Zaremba-Niedzwiedzka K."/>
            <person name="Martijn J."/>
            <person name="Lind A.E."/>
            <person name="van Eijk R."/>
            <person name="Schleper C."/>
            <person name="Guy L."/>
            <person name="Ettema T.J."/>
        </authorList>
    </citation>
    <scope>NUCLEOTIDE SEQUENCE</scope>
</reference>
<comment type="caution">
    <text evidence="1">The sequence shown here is derived from an EMBL/GenBank/DDBJ whole genome shotgun (WGS) entry which is preliminary data.</text>
</comment>
<dbReference type="AlphaFoldDB" id="A0A0F9DTD0"/>
<dbReference type="EMBL" id="LAZR01037912">
    <property type="protein sequence ID" value="KKL20931.1"/>
    <property type="molecule type" value="Genomic_DNA"/>
</dbReference>
<name>A0A0F9DTD0_9ZZZZ</name>